<dbReference type="EMBL" id="FONN01000023">
    <property type="protein sequence ID" value="SFF29142.1"/>
    <property type="molecule type" value="Genomic_DNA"/>
</dbReference>
<feature type="transmembrane region" description="Helical" evidence="2">
    <location>
        <begin position="119"/>
        <end position="140"/>
    </location>
</feature>
<dbReference type="Proteomes" id="UP000183410">
    <property type="component" value="Unassembled WGS sequence"/>
</dbReference>
<accession>A0A1I2HHI0</accession>
<keyword evidence="2" id="KW-1133">Transmembrane helix</keyword>
<gene>
    <name evidence="3" type="ORF">SAMN04487969_12367</name>
</gene>
<dbReference type="AlphaFoldDB" id="A0A1I2HHI0"/>
<evidence type="ECO:0000313" key="3">
    <source>
        <dbReference type="EMBL" id="SFF29142.1"/>
    </source>
</evidence>
<feature type="transmembrane region" description="Helical" evidence="2">
    <location>
        <begin position="94"/>
        <end position="113"/>
    </location>
</feature>
<feature type="transmembrane region" description="Helical" evidence="2">
    <location>
        <begin position="12"/>
        <end position="32"/>
    </location>
</feature>
<evidence type="ECO:0000313" key="4">
    <source>
        <dbReference type="Proteomes" id="UP000183410"/>
    </source>
</evidence>
<organism evidence="3 4">
    <name type="scientific">Paenibacillus algorifonticola</name>
    <dbReference type="NCBI Taxonomy" id="684063"/>
    <lineage>
        <taxon>Bacteria</taxon>
        <taxon>Bacillati</taxon>
        <taxon>Bacillota</taxon>
        <taxon>Bacilli</taxon>
        <taxon>Bacillales</taxon>
        <taxon>Paenibacillaceae</taxon>
        <taxon>Paenibacillus</taxon>
    </lineage>
</organism>
<protein>
    <recommendedName>
        <fullName evidence="5">Flp pilus assembly protein TadB</fullName>
    </recommendedName>
</protein>
<evidence type="ECO:0008006" key="5">
    <source>
        <dbReference type="Google" id="ProtNLM"/>
    </source>
</evidence>
<evidence type="ECO:0000256" key="2">
    <source>
        <dbReference type="SAM" id="Phobius"/>
    </source>
</evidence>
<feature type="transmembrane region" description="Helical" evidence="2">
    <location>
        <begin position="263"/>
        <end position="285"/>
    </location>
</feature>
<keyword evidence="1" id="KW-0175">Coiled coil</keyword>
<keyword evidence="2" id="KW-0812">Transmembrane</keyword>
<evidence type="ECO:0000256" key="1">
    <source>
        <dbReference type="SAM" id="Coils"/>
    </source>
</evidence>
<name>A0A1I2HHI0_9BACL</name>
<keyword evidence="4" id="KW-1185">Reference proteome</keyword>
<keyword evidence="2" id="KW-0472">Membrane</keyword>
<dbReference type="RefSeq" id="WP_046233820.1">
    <property type="nucleotide sequence ID" value="NZ_FONN01000023.1"/>
</dbReference>
<reference evidence="4" key="1">
    <citation type="submission" date="2016-10" db="EMBL/GenBank/DDBJ databases">
        <authorList>
            <person name="Varghese N."/>
            <person name="Submissions S."/>
        </authorList>
    </citation>
    <scope>NUCLEOTIDE SEQUENCE [LARGE SCALE GENOMIC DNA]</scope>
    <source>
        <strain evidence="4">CGMCC 1.10223</strain>
    </source>
</reference>
<feature type="coiled-coil region" evidence="1">
    <location>
        <begin position="229"/>
        <end position="256"/>
    </location>
</feature>
<proteinExistence type="predicted"/>
<sequence length="296" mass="34347">MHHWVEGGVRAGAMAAQFIFGFIAAVAILRLLPQKKPRWLHLTGIKWHSRKIPDNWLSKLRLSREQQCFVDREMLLAGCGVETDPGWYVAARKLLLIVLMIGISICVPVSAGQGQGSKMAYLSALLVFCWIMLVWDLPWLRMLRKLRSERMTKEIYVMSNQLLYLADSSLHIHTKLTRCIPYTSTLRGDLERLLAEWYHDAEQALRQFKLRMGTDDGMSFVETIDSLRIDDSEEYYMLLRDRIQEYKEKLELAKDSRKETASYLLFMLAGVPILYTFQVFIYPWVMEGQKLFASLG</sequence>